<name>A0A0D0X1E3_9ACTN</name>
<proteinExistence type="predicted"/>
<dbReference type="EMBL" id="JXSX01000001">
    <property type="protein sequence ID" value="KIR64734.1"/>
    <property type="molecule type" value="Genomic_DNA"/>
</dbReference>
<dbReference type="Proteomes" id="UP000032254">
    <property type="component" value="Unassembled WGS sequence"/>
</dbReference>
<gene>
    <name evidence="1" type="ORF">TK50_03695</name>
</gene>
<protein>
    <submittedName>
        <fullName evidence="1">Uncharacterized protein</fullName>
    </submittedName>
</protein>
<keyword evidence="2" id="KW-1185">Reference proteome</keyword>
<dbReference type="AlphaFoldDB" id="A0A0D0X1E3"/>
<organism evidence="1 2">
    <name type="scientific">Micromonospora haikouensis</name>
    <dbReference type="NCBI Taxonomy" id="686309"/>
    <lineage>
        <taxon>Bacteria</taxon>
        <taxon>Bacillati</taxon>
        <taxon>Actinomycetota</taxon>
        <taxon>Actinomycetes</taxon>
        <taxon>Micromonosporales</taxon>
        <taxon>Micromonosporaceae</taxon>
        <taxon>Micromonospora</taxon>
    </lineage>
</organism>
<dbReference type="PATRIC" id="fig|47853.6.peg.791"/>
<reference evidence="1 2" key="1">
    <citation type="submission" date="2015-01" db="EMBL/GenBank/DDBJ databases">
        <title>Sequencing and annotation of Micromonospora carbonacea strain JXNU-1 genome.</title>
        <authorList>
            <person name="Long Z."/>
            <person name="Huang Y."/>
            <person name="Jiang Y."/>
        </authorList>
    </citation>
    <scope>NUCLEOTIDE SEQUENCE [LARGE SCALE GENOMIC DNA]</scope>
    <source>
        <strain evidence="1 2">JXNU-1</strain>
    </source>
</reference>
<sequence length="247" mass="28663">MGFPDPESREAAKNSHFLDELDRQAELAIRSIHFAVMRGRETRDARDPKVWGSLQNALFAAICIARIFNPKVRKYPGMTKDESQAYADRRGKTLRDLLQVKDDCHILEVNSVRDAYEHYDEYFEKHLLNGVDCFSDWYITDRLVLKTASHPGGSWSSAGLRVFYPAGGVLIFDERRLYLFELEVELIELRVRIADKLKELRESIKGRANYGGHIGEVVMTGQETSQRFMEWQHRRAEALEELAKRKR</sequence>
<accession>A0A0D0X1E3</accession>
<comment type="caution">
    <text evidence="1">The sequence shown here is derived from an EMBL/GenBank/DDBJ whole genome shotgun (WGS) entry which is preliminary data.</text>
</comment>
<evidence type="ECO:0000313" key="1">
    <source>
        <dbReference type="EMBL" id="KIR64734.1"/>
    </source>
</evidence>
<evidence type="ECO:0000313" key="2">
    <source>
        <dbReference type="Proteomes" id="UP000032254"/>
    </source>
</evidence>